<dbReference type="STRING" id="1618671.UY67_C0024G0016"/>
<sequence length="116" mass="13098">MRFYRDSRFTKIALVLFFLIVIAYAFFEAQGLLFGPTITVTSDVTIMHSSYIVLRGHAEHISALSMNGREIAVTEQGVFEESYVLAPGINRIIFDAKDKYGRTAQKIVEIVYQPSS</sequence>
<evidence type="ECO:0000313" key="2">
    <source>
        <dbReference type="Proteomes" id="UP000034273"/>
    </source>
</evidence>
<protein>
    <submittedName>
        <fullName evidence="1">Uncharacterized protein</fullName>
    </submittedName>
</protein>
<proteinExistence type="predicted"/>
<gene>
    <name evidence="1" type="ORF">UY67_C0024G0016</name>
</gene>
<organism evidence="1 2">
    <name type="scientific">Candidatus Kaiserbacteria bacterium GW2011_GWA2_52_12</name>
    <dbReference type="NCBI Taxonomy" id="1618671"/>
    <lineage>
        <taxon>Bacteria</taxon>
        <taxon>Candidatus Kaiseribacteriota</taxon>
    </lineage>
</organism>
<name>A0A0G1Z720_9BACT</name>
<dbReference type="AlphaFoldDB" id="A0A0G1Z720"/>
<comment type="caution">
    <text evidence="1">The sequence shown here is derived from an EMBL/GenBank/DDBJ whole genome shotgun (WGS) entry which is preliminary data.</text>
</comment>
<dbReference type="InterPro" id="IPR013783">
    <property type="entry name" value="Ig-like_fold"/>
</dbReference>
<reference evidence="1 2" key="1">
    <citation type="journal article" date="2015" name="Nature">
        <title>rRNA introns, odd ribosomes, and small enigmatic genomes across a large radiation of phyla.</title>
        <authorList>
            <person name="Brown C.T."/>
            <person name="Hug L.A."/>
            <person name="Thomas B.C."/>
            <person name="Sharon I."/>
            <person name="Castelle C.J."/>
            <person name="Singh A."/>
            <person name="Wilkins M.J."/>
            <person name="Williams K.H."/>
            <person name="Banfield J.F."/>
        </authorList>
    </citation>
    <scope>NUCLEOTIDE SEQUENCE [LARGE SCALE GENOMIC DNA]</scope>
</reference>
<evidence type="ECO:0000313" key="1">
    <source>
        <dbReference type="EMBL" id="KKW23342.1"/>
    </source>
</evidence>
<dbReference type="Proteomes" id="UP000034273">
    <property type="component" value="Unassembled WGS sequence"/>
</dbReference>
<accession>A0A0G1Z720</accession>
<dbReference type="EMBL" id="LCQW01000024">
    <property type="protein sequence ID" value="KKW23342.1"/>
    <property type="molecule type" value="Genomic_DNA"/>
</dbReference>
<dbReference type="Gene3D" id="2.60.40.10">
    <property type="entry name" value="Immunoglobulins"/>
    <property type="match status" value="1"/>
</dbReference>